<name>A0A7V4U011_CALAY</name>
<evidence type="ECO:0000259" key="1">
    <source>
        <dbReference type="PROSITE" id="PS50853"/>
    </source>
</evidence>
<gene>
    <name evidence="2" type="ORF">ENK44_07470</name>
</gene>
<protein>
    <submittedName>
        <fullName evidence="2">T9SS type A sorting domain-containing protein</fullName>
    </submittedName>
</protein>
<dbReference type="EMBL" id="DRQG01000071">
    <property type="protein sequence ID" value="HGY55521.1"/>
    <property type="molecule type" value="Genomic_DNA"/>
</dbReference>
<dbReference type="Gene3D" id="2.60.40.10">
    <property type="entry name" value="Immunoglobulins"/>
    <property type="match status" value="1"/>
</dbReference>
<dbReference type="SUPFAM" id="SSF49265">
    <property type="entry name" value="Fibronectin type III"/>
    <property type="match status" value="1"/>
</dbReference>
<organism evidence="2">
    <name type="scientific">Caldithrix abyssi</name>
    <dbReference type="NCBI Taxonomy" id="187145"/>
    <lineage>
        <taxon>Bacteria</taxon>
        <taxon>Pseudomonadati</taxon>
        <taxon>Calditrichota</taxon>
        <taxon>Calditrichia</taxon>
        <taxon>Calditrichales</taxon>
        <taxon>Calditrichaceae</taxon>
        <taxon>Caldithrix</taxon>
    </lineage>
</organism>
<comment type="caution">
    <text evidence="2">The sequence shown here is derived from an EMBL/GenBank/DDBJ whole genome shotgun (WGS) entry which is preliminary data.</text>
</comment>
<dbReference type="PROSITE" id="PS50853">
    <property type="entry name" value="FN3"/>
    <property type="match status" value="1"/>
</dbReference>
<proteinExistence type="predicted"/>
<dbReference type="InterPro" id="IPR025965">
    <property type="entry name" value="FlgD/Vpr_Ig-like"/>
</dbReference>
<dbReference type="Gene3D" id="2.60.40.4070">
    <property type="match status" value="1"/>
</dbReference>
<reference evidence="2" key="1">
    <citation type="journal article" date="2020" name="mSystems">
        <title>Genome- and Community-Level Interaction Insights into Carbon Utilization and Element Cycling Functions of Hydrothermarchaeota in Hydrothermal Sediment.</title>
        <authorList>
            <person name="Zhou Z."/>
            <person name="Liu Y."/>
            <person name="Xu W."/>
            <person name="Pan J."/>
            <person name="Luo Z.H."/>
            <person name="Li M."/>
        </authorList>
    </citation>
    <scope>NUCLEOTIDE SEQUENCE [LARGE SCALE GENOMIC DNA]</scope>
    <source>
        <strain evidence="2">HyVt-577</strain>
    </source>
</reference>
<dbReference type="Proteomes" id="UP000885779">
    <property type="component" value="Unassembled WGS sequence"/>
</dbReference>
<dbReference type="InterPro" id="IPR003961">
    <property type="entry name" value="FN3_dom"/>
</dbReference>
<sequence length="845" mass="95671">MKTYLPTFILVLSILGGVFASEVTSREDMLKNTPEKMQYKVPVEQVKASQNHRFNKVNEDFPGGVLWFEDFEEGGVWHRWTSGQIIPQPDPSYWHLTTWNALEDSSWWLANEEFGDNGGYANHWYQVMETPLILLNDTAATFTFYQRYKIEDPGGASDASGGEFDGWDGMNVRISTDSGATWQVLDFSTYNVSSSWAFGHPDQGMNEGTGIPSWAGAQTTWRKETIDLSDFCSADTAVMLRFAFASDMGYSTEDGGPDLFGWQIDSIEVYSPDTVFFANYGTSGKMVGKSVLFVPPPGGDLWHVTAHNDLVPPYDENPEFLPSGTNIAVVQHGSDNFSLDSTYNRWMQNYYTTGPIALPDTSPIYVDLLQLPYFADDNYGDWWQVQVRPVDSTDFEGIWRDWVQRSDGTWGWSHWVYNNVAGIEEWTSFSYYWGALPNTSPLDLSRFAGQDVYLRIFFNSDGDDPIGPGLMVDDIVVYSPINPPDAPQNLNAEVNNKDTTITITWDWEEGKTYEIWRTTPGDQYVHLQGITTESSFVDTTAEPFQVYYYTMRAAIQYEGTSDWSDFVGGYIVPSVLKEFRYDNNYWNGYYDPGKRVKMAVKFTPEYFPVSFSTIRAFFDTSKVYGRDWQGKGKFYAYSENLETGMPDSLLASKIISAGLEPGMFNTIQFDQTVEIDTGAFFIVYDRYTRSPHIAADTTQPIYMHTYVQVDDTTWSVVDSVNALIRVYVDTSKANYPQDTTAIGNGMPEFADRFILGDNYPNPFNPQTTIPFVVPAKAAGQDMRLDVYNVLGQRIATLYNGKAKAGLHKLEWNGLNNAGKQVGSGIYFYKLKSGDVQLYKRMLLLK</sequence>
<dbReference type="InterPro" id="IPR013783">
    <property type="entry name" value="Ig-like_fold"/>
</dbReference>
<dbReference type="InterPro" id="IPR026444">
    <property type="entry name" value="Secre_tail"/>
</dbReference>
<dbReference type="AlphaFoldDB" id="A0A7V4U011"/>
<accession>A0A7V4U011</accession>
<dbReference type="CDD" id="cd00063">
    <property type="entry name" value="FN3"/>
    <property type="match status" value="1"/>
</dbReference>
<dbReference type="NCBIfam" id="TIGR04183">
    <property type="entry name" value="Por_Secre_tail"/>
    <property type="match status" value="1"/>
</dbReference>
<dbReference type="InterPro" id="IPR036116">
    <property type="entry name" value="FN3_sf"/>
</dbReference>
<evidence type="ECO:0000313" key="2">
    <source>
        <dbReference type="EMBL" id="HGY55521.1"/>
    </source>
</evidence>
<dbReference type="Pfam" id="PF13860">
    <property type="entry name" value="FlgD_ig"/>
    <property type="match status" value="1"/>
</dbReference>
<feature type="domain" description="Fibronectin type-III" evidence="1">
    <location>
        <begin position="486"/>
        <end position="574"/>
    </location>
</feature>